<evidence type="ECO:0000313" key="1">
    <source>
        <dbReference type="EMBL" id="SIS61577.1"/>
    </source>
</evidence>
<evidence type="ECO:0000313" key="2">
    <source>
        <dbReference type="Proteomes" id="UP000186373"/>
    </source>
</evidence>
<dbReference type="Proteomes" id="UP000186373">
    <property type="component" value="Unassembled WGS sequence"/>
</dbReference>
<reference evidence="2" key="1">
    <citation type="submission" date="2017-01" db="EMBL/GenBank/DDBJ databases">
        <authorList>
            <person name="Varghese N."/>
            <person name="Submissions S."/>
        </authorList>
    </citation>
    <scope>NUCLEOTIDE SEQUENCE [LARGE SCALE GENOMIC DNA]</scope>
    <source>
        <strain evidence="2">DSM 17126</strain>
    </source>
</reference>
<dbReference type="EMBL" id="FTNY01000011">
    <property type="protein sequence ID" value="SIS61577.1"/>
    <property type="molecule type" value="Genomic_DNA"/>
</dbReference>
<accession>A0A1N7KJ38</accession>
<name>A0A1N7KJ38_9FLAO</name>
<protein>
    <submittedName>
        <fullName evidence="1">Uncharacterized protein</fullName>
    </submittedName>
</protein>
<sequence>MPPVLGAFFITLLSVNFNESISPLNHSIKKPSFSSGLPELFQKQQTTL</sequence>
<proteinExistence type="predicted"/>
<dbReference type="AlphaFoldDB" id="A0A1N7KJ38"/>
<gene>
    <name evidence="1" type="ORF">SAMN05421639_11134</name>
</gene>
<organism evidence="1 2">
    <name type="scientific">Chryseobacterium shigense</name>
    <dbReference type="NCBI Taxonomy" id="297244"/>
    <lineage>
        <taxon>Bacteria</taxon>
        <taxon>Pseudomonadati</taxon>
        <taxon>Bacteroidota</taxon>
        <taxon>Flavobacteriia</taxon>
        <taxon>Flavobacteriales</taxon>
        <taxon>Weeksellaceae</taxon>
        <taxon>Chryseobacterium group</taxon>
        <taxon>Chryseobacterium</taxon>
    </lineage>
</organism>
<keyword evidence="2" id="KW-1185">Reference proteome</keyword>